<name>A0ABQ2BTQ8_9FLAO</name>
<comment type="caution">
    <text evidence="1">The sequence shown here is derived from an EMBL/GenBank/DDBJ whole genome shotgun (WGS) entry which is preliminary data.</text>
</comment>
<keyword evidence="2" id="KW-1185">Reference proteome</keyword>
<dbReference type="Proteomes" id="UP000624701">
    <property type="component" value="Unassembled WGS sequence"/>
</dbReference>
<accession>A0ABQ2BTQ8</accession>
<protein>
    <recommendedName>
        <fullName evidence="3">Outer membrane protein beta-barrel domain-containing protein</fullName>
    </recommendedName>
</protein>
<sequence>MKKIILSCLFLVFIAIGYAQKTYKVGEETLELRTEVDGELDLLWTVTNGTYRYFIKTKDGTITELKNTRGEGRAFNKEYISALNNLTSGSTLSAENVKLTTGSLKRFIDKYNKSVDIDYNVRNTNSKVNFRLAFFGGLTNHPLVEDIDDQSSLQLAAELELFGDTDNPIHSGMLQARQTFGSSGDYKSTEFSLGYRVRFLRKEGFNIYAQTRFATLNSFSVDRPIFTDDVATPIGVETQRESEFDVPFIFGIGVDIKISDNSYISILYDRFYAFGLDNNDSFPTDFMIGYKFNL</sequence>
<gene>
    <name evidence="1" type="ORF">GCM10011444_01730</name>
</gene>
<evidence type="ECO:0008006" key="3">
    <source>
        <dbReference type="Google" id="ProtNLM"/>
    </source>
</evidence>
<evidence type="ECO:0000313" key="2">
    <source>
        <dbReference type="Proteomes" id="UP000624701"/>
    </source>
</evidence>
<evidence type="ECO:0000313" key="1">
    <source>
        <dbReference type="EMBL" id="GGI55864.1"/>
    </source>
</evidence>
<reference evidence="2" key="1">
    <citation type="journal article" date="2019" name="Int. J. Syst. Evol. Microbiol.">
        <title>The Global Catalogue of Microorganisms (GCM) 10K type strain sequencing project: providing services to taxonomists for standard genome sequencing and annotation.</title>
        <authorList>
            <consortium name="The Broad Institute Genomics Platform"/>
            <consortium name="The Broad Institute Genome Sequencing Center for Infectious Disease"/>
            <person name="Wu L."/>
            <person name="Ma J."/>
        </authorList>
    </citation>
    <scope>NUCLEOTIDE SEQUENCE [LARGE SCALE GENOMIC DNA]</scope>
    <source>
        <strain evidence="2">CCM 8681</strain>
    </source>
</reference>
<dbReference type="RefSeq" id="WP_188372805.1">
    <property type="nucleotide sequence ID" value="NZ_BMDQ01000001.1"/>
</dbReference>
<dbReference type="EMBL" id="BMDQ01000001">
    <property type="protein sequence ID" value="GGI55864.1"/>
    <property type="molecule type" value="Genomic_DNA"/>
</dbReference>
<organism evidence="1 2">
    <name type="scientific">Winogradskyella haliclonae</name>
    <dbReference type="NCBI Taxonomy" id="2048558"/>
    <lineage>
        <taxon>Bacteria</taxon>
        <taxon>Pseudomonadati</taxon>
        <taxon>Bacteroidota</taxon>
        <taxon>Flavobacteriia</taxon>
        <taxon>Flavobacteriales</taxon>
        <taxon>Flavobacteriaceae</taxon>
        <taxon>Winogradskyella</taxon>
    </lineage>
</organism>
<proteinExistence type="predicted"/>